<proteinExistence type="predicted"/>
<accession>A0A0Y7KI20</accession>
<name>A0A0Y7KI20_HAEIF</name>
<dbReference type="Proteomes" id="UP000050700">
    <property type="component" value="Unassembled WGS sequence"/>
</dbReference>
<dbReference type="EMBL" id="JMQP01000002">
    <property type="protein sequence ID" value="KIS35596.1"/>
    <property type="molecule type" value="Genomic_DNA"/>
</dbReference>
<reference evidence="3" key="2">
    <citation type="submission" date="2019-05" db="EMBL/GenBank/DDBJ databases">
        <authorList>
            <person name="Hibberd M."/>
        </authorList>
    </citation>
    <scope>NUCLEOTIDE SEQUENCE</scope>
    <source>
        <strain evidence="3">Haemophilus_influenzae_BgEED16</strain>
    </source>
</reference>
<feature type="transmembrane region" description="Helical" evidence="1">
    <location>
        <begin position="42"/>
        <end position="63"/>
    </location>
</feature>
<dbReference type="AlphaFoldDB" id="A0A0Y7KI20"/>
<organism evidence="2 4">
    <name type="scientific">Haemophilus influenzae</name>
    <dbReference type="NCBI Taxonomy" id="727"/>
    <lineage>
        <taxon>Bacteria</taxon>
        <taxon>Pseudomonadati</taxon>
        <taxon>Pseudomonadota</taxon>
        <taxon>Gammaproteobacteria</taxon>
        <taxon>Pasteurellales</taxon>
        <taxon>Pasteurellaceae</taxon>
        <taxon>Haemophilus</taxon>
    </lineage>
</organism>
<reference evidence="2 4" key="1">
    <citation type="submission" date="2014-05" db="EMBL/GenBank/DDBJ databases">
        <title>Methylome analysis of the phasevarions of Haemophilus influenzae.</title>
        <authorList>
            <person name="Atack J.M."/>
            <person name="Fox K.L."/>
            <person name="Power P.M."/>
            <person name="Clark T."/>
            <person name="Jurcisek J."/>
            <person name="Korlach J."/>
            <person name="Bakaletz L.O."/>
            <person name="Jennings M.P."/>
        </authorList>
    </citation>
    <scope>NUCLEOTIDE SEQUENCE [LARGE SCALE GENOMIC DNA]</scope>
    <source>
        <strain evidence="2 4">1209</strain>
    </source>
</reference>
<evidence type="ECO:0000313" key="2">
    <source>
        <dbReference type="EMBL" id="KIS35596.1"/>
    </source>
</evidence>
<dbReference type="RefSeq" id="WP_015701502.1">
    <property type="nucleotide sequence ID" value="NZ_CABFLD010000038.1"/>
</dbReference>
<evidence type="ECO:0000313" key="3">
    <source>
        <dbReference type="EMBL" id="VTX72257.1"/>
    </source>
</evidence>
<protein>
    <submittedName>
        <fullName evidence="2">Uncharacterized protein</fullName>
    </submittedName>
</protein>
<evidence type="ECO:0000313" key="4">
    <source>
        <dbReference type="Proteomes" id="UP000050700"/>
    </source>
</evidence>
<feature type="transmembrane region" description="Helical" evidence="1">
    <location>
        <begin position="12"/>
        <end position="36"/>
    </location>
</feature>
<dbReference type="Proteomes" id="UP000658741">
    <property type="component" value="Unassembled WGS sequence"/>
</dbReference>
<comment type="caution">
    <text evidence="2">The sequence shown here is derived from an EMBL/GenBank/DDBJ whole genome shotgun (WGS) entry which is preliminary data.</text>
</comment>
<sequence length="82" mass="9419">MKWLIDSFFDFLFDSMGIIFVIALIIGFAGFCGYLNTPSFPWGAVFAFAVSLIPLIYCIRIVLDKKLTREDKWNKLFGIQSK</sequence>
<dbReference type="PATRIC" id="fig|727.582.peg.1103"/>
<keyword evidence="1" id="KW-0812">Transmembrane</keyword>
<gene>
    <name evidence="3" type="ORF">CAGEJMGA_01418</name>
    <name evidence="2" type="ORF">NTHI1209_01203</name>
</gene>
<keyword evidence="1" id="KW-1133">Transmembrane helix</keyword>
<evidence type="ECO:0000256" key="1">
    <source>
        <dbReference type="SAM" id="Phobius"/>
    </source>
</evidence>
<keyword evidence="1" id="KW-0472">Membrane</keyword>
<dbReference type="EMBL" id="CABFLD010000038">
    <property type="protein sequence ID" value="VTX72257.1"/>
    <property type="molecule type" value="Genomic_DNA"/>
</dbReference>